<evidence type="ECO:0000313" key="2">
    <source>
        <dbReference type="Proteomes" id="UP001732700"/>
    </source>
</evidence>
<evidence type="ECO:0000313" key="1">
    <source>
        <dbReference type="EnsemblPlants" id="AVESA.00010b.r2.1AG0011380.1.CDS"/>
    </source>
</evidence>
<proteinExistence type="predicted"/>
<sequence length="401" mass="44851">MWLSTDRPDLSGAPPSETRLSVAQLVRLPCPLVVDPALRALIEPGMKNSIKYMKESKEYDKKIDELNATLPKKDRFFNVTILPRCPEPAPFFTHYRLYALDDPNPTPLRSKQFTEDRRDYSLFIMLQIFSVRYVGDFLGDQSMSVYGFIAIRDELDCLRNYVFNSSRDQAHTITLDSRTLPLISPVRGNSILDGVLLEYSLKVKSNGSDKAEGDYELVDGCIEYTDEMILRGHTLKSRLFGKLGPVDFHYAFLTEGIEATVDIKIAGASPGWGLKTVTAFTSGFPNAIVLYDASIPSLAQSTSHISSVVAVRLGYELMIKFDITSEDIAGKPGRVRRFLPQKASTRSHCPDILMDGELEPKTYPRFLSFISKRCLCDSGEVLIADKFKAEVTVTWSSTGPS</sequence>
<reference evidence="1" key="1">
    <citation type="submission" date="2021-05" db="EMBL/GenBank/DDBJ databases">
        <authorList>
            <person name="Scholz U."/>
            <person name="Mascher M."/>
            <person name="Fiebig A."/>
        </authorList>
    </citation>
    <scope>NUCLEOTIDE SEQUENCE [LARGE SCALE GENOMIC DNA]</scope>
</reference>
<reference evidence="1" key="2">
    <citation type="submission" date="2025-09" db="UniProtKB">
        <authorList>
            <consortium name="EnsemblPlants"/>
        </authorList>
    </citation>
    <scope>IDENTIFICATION</scope>
</reference>
<accession>A0ACD5T8S3</accession>
<keyword evidence="2" id="KW-1185">Reference proteome</keyword>
<name>A0ACD5T8S3_AVESA</name>
<dbReference type="Proteomes" id="UP001732700">
    <property type="component" value="Chromosome 1A"/>
</dbReference>
<dbReference type="EnsemblPlants" id="AVESA.00010b.r2.1AG0011380.1">
    <property type="protein sequence ID" value="AVESA.00010b.r2.1AG0011380.1.CDS"/>
    <property type="gene ID" value="AVESA.00010b.r2.1AG0011380"/>
</dbReference>
<protein>
    <submittedName>
        <fullName evidence="1">Uncharacterized protein</fullName>
    </submittedName>
</protein>
<organism evidence="1 2">
    <name type="scientific">Avena sativa</name>
    <name type="common">Oat</name>
    <dbReference type="NCBI Taxonomy" id="4498"/>
    <lineage>
        <taxon>Eukaryota</taxon>
        <taxon>Viridiplantae</taxon>
        <taxon>Streptophyta</taxon>
        <taxon>Embryophyta</taxon>
        <taxon>Tracheophyta</taxon>
        <taxon>Spermatophyta</taxon>
        <taxon>Magnoliopsida</taxon>
        <taxon>Liliopsida</taxon>
        <taxon>Poales</taxon>
        <taxon>Poaceae</taxon>
        <taxon>BOP clade</taxon>
        <taxon>Pooideae</taxon>
        <taxon>Poodae</taxon>
        <taxon>Poeae</taxon>
        <taxon>Poeae Chloroplast Group 1 (Aveneae type)</taxon>
        <taxon>Aveninae</taxon>
        <taxon>Avena</taxon>
    </lineage>
</organism>